<evidence type="ECO:0000256" key="4">
    <source>
        <dbReference type="PROSITE-ProRule" id="PRU00091"/>
    </source>
</evidence>
<evidence type="ECO:0000259" key="6">
    <source>
        <dbReference type="PROSITE" id="PS50178"/>
    </source>
</evidence>
<dbReference type="SMART" id="SM00064">
    <property type="entry name" value="FYVE"/>
    <property type="match status" value="1"/>
</dbReference>
<dbReference type="InterPro" id="IPR013083">
    <property type="entry name" value="Znf_RING/FYVE/PHD"/>
</dbReference>
<evidence type="ECO:0000256" key="3">
    <source>
        <dbReference type="ARBA" id="ARBA00022833"/>
    </source>
</evidence>
<dbReference type="InterPro" id="IPR000306">
    <property type="entry name" value="Znf_FYVE"/>
</dbReference>
<evidence type="ECO:0000256" key="2">
    <source>
        <dbReference type="ARBA" id="ARBA00022771"/>
    </source>
</evidence>
<dbReference type="Proteomes" id="UP000515908">
    <property type="component" value="Chromosome 07"/>
</dbReference>
<feature type="compositionally biased region" description="Polar residues" evidence="5">
    <location>
        <begin position="141"/>
        <end position="153"/>
    </location>
</feature>
<dbReference type="PANTHER" id="PTHR45748">
    <property type="entry name" value="1-PHOSPHATIDYLINOSITOL 3-PHOSPHATE 5-KINASE-RELATED"/>
    <property type="match status" value="1"/>
</dbReference>
<reference evidence="7 8" key="1">
    <citation type="submission" date="2020-08" db="EMBL/GenBank/DDBJ databases">
        <authorList>
            <person name="Newling K."/>
            <person name="Davey J."/>
            <person name="Forrester S."/>
        </authorList>
    </citation>
    <scope>NUCLEOTIDE SEQUENCE [LARGE SCALE GENOMIC DNA]</scope>
    <source>
        <strain evidence="8">Crithidia deanei Carvalho (ATCC PRA-265)</strain>
    </source>
</reference>
<feature type="region of interest" description="Disordered" evidence="5">
    <location>
        <begin position="87"/>
        <end position="159"/>
    </location>
</feature>
<gene>
    <name evidence="7" type="ORF">ADEAN_000414400</name>
</gene>
<protein>
    <submittedName>
        <fullName evidence="7">FYVE zinc finger containing protein, putative</fullName>
    </submittedName>
</protein>
<evidence type="ECO:0000313" key="7">
    <source>
        <dbReference type="EMBL" id="CAD2216682.1"/>
    </source>
</evidence>
<dbReference type="EMBL" id="LR877151">
    <property type="protein sequence ID" value="CAD2216682.1"/>
    <property type="molecule type" value="Genomic_DNA"/>
</dbReference>
<dbReference type="PANTHER" id="PTHR45748:SF7">
    <property type="entry name" value="1-PHOSPHATIDYLINOSITOL 3-PHOSPHATE 5-KINASE-RELATED"/>
    <property type="match status" value="1"/>
</dbReference>
<dbReference type="GO" id="GO:0010008">
    <property type="term" value="C:endosome membrane"/>
    <property type="evidence" value="ECO:0007669"/>
    <property type="project" value="TreeGrafter"/>
</dbReference>
<dbReference type="SUPFAM" id="SSF57903">
    <property type="entry name" value="FYVE/PHD zinc finger"/>
    <property type="match status" value="1"/>
</dbReference>
<evidence type="ECO:0000313" key="8">
    <source>
        <dbReference type="Proteomes" id="UP000515908"/>
    </source>
</evidence>
<dbReference type="GO" id="GO:0008270">
    <property type="term" value="F:zinc ion binding"/>
    <property type="evidence" value="ECO:0007669"/>
    <property type="project" value="UniProtKB-KW"/>
</dbReference>
<dbReference type="PROSITE" id="PS50178">
    <property type="entry name" value="ZF_FYVE"/>
    <property type="match status" value="1"/>
</dbReference>
<proteinExistence type="predicted"/>
<dbReference type="Pfam" id="PF01363">
    <property type="entry name" value="FYVE"/>
    <property type="match status" value="1"/>
</dbReference>
<dbReference type="AlphaFoldDB" id="A0A7G2CES5"/>
<feature type="compositionally biased region" description="Polar residues" evidence="5">
    <location>
        <begin position="112"/>
        <end position="133"/>
    </location>
</feature>
<dbReference type="Gene3D" id="3.30.40.10">
    <property type="entry name" value="Zinc/RING finger domain, C3HC4 (zinc finger)"/>
    <property type="match status" value="1"/>
</dbReference>
<dbReference type="GO" id="GO:0046854">
    <property type="term" value="P:phosphatidylinositol phosphate biosynthetic process"/>
    <property type="evidence" value="ECO:0007669"/>
    <property type="project" value="TreeGrafter"/>
</dbReference>
<dbReference type="InterPro" id="IPR017455">
    <property type="entry name" value="Znf_FYVE-rel"/>
</dbReference>
<keyword evidence="8" id="KW-1185">Reference proteome</keyword>
<name>A0A7G2CES5_9TRYP</name>
<keyword evidence="2 4" id="KW-0863">Zinc-finger</keyword>
<dbReference type="OrthoDB" id="10018316at2759"/>
<feature type="domain" description="FYVE-type" evidence="6">
    <location>
        <begin position="13"/>
        <end position="73"/>
    </location>
</feature>
<organism evidence="7 8">
    <name type="scientific">Angomonas deanei</name>
    <dbReference type="NCBI Taxonomy" id="59799"/>
    <lineage>
        <taxon>Eukaryota</taxon>
        <taxon>Discoba</taxon>
        <taxon>Euglenozoa</taxon>
        <taxon>Kinetoplastea</taxon>
        <taxon>Metakinetoplastina</taxon>
        <taxon>Trypanosomatida</taxon>
        <taxon>Trypanosomatidae</taxon>
        <taxon>Strigomonadinae</taxon>
        <taxon>Angomonas</taxon>
    </lineage>
</organism>
<accession>A0A7G2CES5</accession>
<dbReference type="GO" id="GO:0000285">
    <property type="term" value="F:1-phosphatidylinositol-3-phosphate 5-kinase activity"/>
    <property type="evidence" value="ECO:0007669"/>
    <property type="project" value="TreeGrafter"/>
</dbReference>
<sequence length="277" mass="30494">MGNDGSKDYWQKDEEAACCNSCHKPFTLTFRRHHCRNCGYVFCSDCCNAFSAIPMRGLANNVRVCNTCFGVLRASLRGQSAPAVAVTEAERAQRATSAPQIGNHPSEEGAASGNSPSQERAETGNEQYVTSYNHDGFDDTNAINDSQTNQTENENSEKERLQRKWIAVREEACFVDVIVQRAEGVGVDSLVEYSRETEALTLQPEVPPAVLSKTLLPFPAPAENSVASLLEPLEDAFPALLDEAQDLMRQMKNDLPHMFSGPVETQVPQRDAVFSEC</sequence>
<keyword evidence="1" id="KW-0479">Metal-binding</keyword>
<dbReference type="InterPro" id="IPR011011">
    <property type="entry name" value="Znf_FYVE_PHD"/>
</dbReference>
<evidence type="ECO:0000256" key="5">
    <source>
        <dbReference type="SAM" id="MobiDB-lite"/>
    </source>
</evidence>
<keyword evidence="3" id="KW-0862">Zinc</keyword>
<evidence type="ECO:0000256" key="1">
    <source>
        <dbReference type="ARBA" id="ARBA00022723"/>
    </source>
</evidence>
<dbReference type="VEuPathDB" id="TriTrypDB:ADEAN_000414400"/>